<keyword evidence="11" id="KW-0131">Cell cycle</keyword>
<comment type="caution">
    <text evidence="15">The sequence shown here is derived from an EMBL/GenBank/DDBJ whole genome shotgun (WGS) entry which is preliminary data.</text>
</comment>
<dbReference type="EC" id="5.1.1.1" evidence="13"/>
<dbReference type="NCBIfam" id="NF008897">
    <property type="entry name" value="PRK11930.1"/>
    <property type="match status" value="1"/>
</dbReference>
<dbReference type="EMBL" id="JAKEVY010000005">
    <property type="protein sequence ID" value="MCF1716592.1"/>
    <property type="molecule type" value="Genomic_DNA"/>
</dbReference>
<dbReference type="InterPro" id="IPR029066">
    <property type="entry name" value="PLP-binding_barrel"/>
</dbReference>
<comment type="function">
    <text evidence="13">Catalyzes the interconversion of L-alanine and D-alanine. May also act on other amino acids.</text>
</comment>
<feature type="binding site" evidence="13">
    <location>
        <position position="591"/>
    </location>
    <ligand>
        <name>substrate</name>
    </ligand>
</feature>
<evidence type="ECO:0000256" key="12">
    <source>
        <dbReference type="ARBA" id="ARBA00023316"/>
    </source>
</evidence>
<keyword evidence="10 13" id="KW-0413">Isomerase</keyword>
<reference evidence="15 16" key="1">
    <citation type="submission" date="2022-01" db="EMBL/GenBank/DDBJ databases">
        <title>Flavihumibacter sp. nov., isolated from sediment of a river.</title>
        <authorList>
            <person name="Liu H."/>
        </authorList>
    </citation>
    <scope>NUCLEOTIDE SEQUENCE [LARGE SCALE GENOMIC DNA]</scope>
    <source>
        <strain evidence="15 16">RY-1</strain>
    </source>
</reference>
<evidence type="ECO:0000256" key="2">
    <source>
        <dbReference type="ARBA" id="ARBA00022490"/>
    </source>
</evidence>
<evidence type="ECO:0000256" key="13">
    <source>
        <dbReference type="HAMAP-Rule" id="MF_01201"/>
    </source>
</evidence>
<comment type="catalytic activity">
    <reaction evidence="13">
        <text>L-alanine = D-alanine</text>
        <dbReference type="Rhea" id="RHEA:20249"/>
        <dbReference type="ChEBI" id="CHEBI:57416"/>
        <dbReference type="ChEBI" id="CHEBI:57972"/>
        <dbReference type="EC" id="5.1.1.1"/>
    </reaction>
</comment>
<dbReference type="SUPFAM" id="SSF53623">
    <property type="entry name" value="MurD-like peptide ligases, catalytic domain"/>
    <property type="match status" value="1"/>
</dbReference>
<dbReference type="SUPFAM" id="SSF50621">
    <property type="entry name" value="Alanine racemase C-terminal domain-like"/>
    <property type="match status" value="1"/>
</dbReference>
<evidence type="ECO:0000256" key="7">
    <source>
        <dbReference type="ARBA" id="ARBA00022898"/>
    </source>
</evidence>
<dbReference type="SUPFAM" id="SSF51419">
    <property type="entry name" value="PLP-binding barrel"/>
    <property type="match status" value="1"/>
</dbReference>
<dbReference type="Pfam" id="PF01168">
    <property type="entry name" value="Ala_racemase_N"/>
    <property type="match status" value="1"/>
</dbReference>
<dbReference type="Gene3D" id="3.40.1190.10">
    <property type="entry name" value="Mur-like, catalytic domain"/>
    <property type="match status" value="1"/>
</dbReference>
<dbReference type="PANTHER" id="PTHR43024">
    <property type="entry name" value="UDP-N-ACETYLMURAMOYL-TRIPEPTIDE--D-ALANYL-D-ALANINE LIGASE"/>
    <property type="match status" value="1"/>
</dbReference>
<feature type="active site" description="Proton acceptor; specific for D-alanine" evidence="13">
    <location>
        <position position="493"/>
    </location>
</feature>
<dbReference type="SMART" id="SM01005">
    <property type="entry name" value="Ala_racemase_C"/>
    <property type="match status" value="1"/>
</dbReference>
<dbReference type="SUPFAM" id="SSF63418">
    <property type="entry name" value="MurE/MurF N-terminal domain"/>
    <property type="match status" value="1"/>
</dbReference>
<evidence type="ECO:0000256" key="4">
    <source>
        <dbReference type="ARBA" id="ARBA00022618"/>
    </source>
</evidence>
<dbReference type="Proteomes" id="UP001200145">
    <property type="component" value="Unassembled WGS sequence"/>
</dbReference>
<protein>
    <recommendedName>
        <fullName evidence="13">Alanine racemase</fullName>
        <ecNumber evidence="13">5.1.1.1</ecNumber>
    </recommendedName>
</protein>
<dbReference type="PANTHER" id="PTHR43024:SF1">
    <property type="entry name" value="UDP-N-ACETYLMURAMOYL-TRIPEPTIDE--D-ALANYL-D-ALANINE LIGASE"/>
    <property type="match status" value="1"/>
</dbReference>
<keyword evidence="7 13" id="KW-0663">Pyridoxal phosphate</keyword>
<evidence type="ECO:0000313" key="15">
    <source>
        <dbReference type="EMBL" id="MCF1716592.1"/>
    </source>
</evidence>
<dbReference type="Gene3D" id="3.40.1390.10">
    <property type="entry name" value="MurE/MurF, N-terminal domain"/>
    <property type="match status" value="1"/>
</dbReference>
<dbReference type="CDD" id="cd00430">
    <property type="entry name" value="PLPDE_III_AR"/>
    <property type="match status" value="1"/>
</dbReference>
<keyword evidence="8" id="KW-0133">Cell shape</keyword>
<dbReference type="InterPro" id="IPR036565">
    <property type="entry name" value="Mur-like_cat_sf"/>
</dbReference>
<dbReference type="InterPro" id="IPR035911">
    <property type="entry name" value="MurE/MurF_N"/>
</dbReference>
<dbReference type="SUPFAM" id="SSF53244">
    <property type="entry name" value="MurD-like peptide ligases, peptide-binding domain"/>
    <property type="match status" value="1"/>
</dbReference>
<dbReference type="InterPro" id="IPR000821">
    <property type="entry name" value="Ala_racemase"/>
</dbReference>
<dbReference type="InterPro" id="IPR013221">
    <property type="entry name" value="Mur_ligase_cen"/>
</dbReference>
<keyword evidence="2" id="KW-0963">Cytoplasm</keyword>
<comment type="similarity">
    <text evidence="13">Belongs to the alanine racemase family.</text>
</comment>
<feature type="domain" description="Alanine racemase C-terminal" evidence="14">
    <location>
        <begin position="697"/>
        <end position="822"/>
    </location>
</feature>
<keyword evidence="4" id="KW-0132">Cell division</keyword>
<evidence type="ECO:0000256" key="1">
    <source>
        <dbReference type="ARBA" id="ARBA00001933"/>
    </source>
</evidence>
<keyword evidence="3 15" id="KW-0436">Ligase</keyword>
<keyword evidence="9" id="KW-0573">Peptidoglycan synthesis</keyword>
<dbReference type="InterPro" id="IPR051046">
    <property type="entry name" value="MurCDEF_CellWall_CoF430Synth"/>
</dbReference>
<keyword evidence="6" id="KW-0067">ATP-binding</keyword>
<gene>
    <name evidence="15" type="ORF">L0U88_18260</name>
</gene>
<dbReference type="NCBIfam" id="TIGR01143">
    <property type="entry name" value="murF"/>
    <property type="match status" value="1"/>
</dbReference>
<dbReference type="RefSeq" id="WP_234867896.1">
    <property type="nucleotide sequence ID" value="NZ_JAKEVY010000005.1"/>
</dbReference>
<evidence type="ECO:0000256" key="5">
    <source>
        <dbReference type="ARBA" id="ARBA00022741"/>
    </source>
</evidence>
<dbReference type="Pfam" id="PF00842">
    <property type="entry name" value="Ala_racemase_C"/>
    <property type="match status" value="1"/>
</dbReference>
<evidence type="ECO:0000256" key="3">
    <source>
        <dbReference type="ARBA" id="ARBA00022598"/>
    </source>
</evidence>
<comment type="cofactor">
    <cofactor evidence="1 13">
        <name>pyridoxal 5'-phosphate</name>
        <dbReference type="ChEBI" id="CHEBI:597326"/>
    </cofactor>
</comment>
<dbReference type="InterPro" id="IPR011079">
    <property type="entry name" value="Ala_racemase_C"/>
</dbReference>
<dbReference type="Gene3D" id="2.40.37.10">
    <property type="entry name" value="Lyase, Ornithine Decarboxylase, Chain A, domain 1"/>
    <property type="match status" value="1"/>
</dbReference>
<organism evidence="15 16">
    <name type="scientific">Flavihumibacter fluminis</name>
    <dbReference type="NCBI Taxonomy" id="2909236"/>
    <lineage>
        <taxon>Bacteria</taxon>
        <taxon>Pseudomonadati</taxon>
        <taxon>Bacteroidota</taxon>
        <taxon>Chitinophagia</taxon>
        <taxon>Chitinophagales</taxon>
        <taxon>Chitinophagaceae</taxon>
        <taxon>Flavihumibacter</taxon>
    </lineage>
</organism>
<dbReference type="InterPro" id="IPR036615">
    <property type="entry name" value="Mur_ligase_C_dom_sf"/>
</dbReference>
<dbReference type="HAMAP" id="MF_01201">
    <property type="entry name" value="Ala_racemase"/>
    <property type="match status" value="1"/>
</dbReference>
<dbReference type="InterPro" id="IPR009006">
    <property type="entry name" value="Ala_racemase/Decarboxylase_C"/>
</dbReference>
<evidence type="ECO:0000256" key="6">
    <source>
        <dbReference type="ARBA" id="ARBA00022840"/>
    </source>
</evidence>
<dbReference type="Gene3D" id="3.90.190.20">
    <property type="entry name" value="Mur ligase, C-terminal domain"/>
    <property type="match status" value="1"/>
</dbReference>
<keyword evidence="5" id="KW-0547">Nucleotide-binding</keyword>
<feature type="binding site" evidence="13">
    <location>
        <position position="767"/>
    </location>
    <ligand>
        <name>substrate</name>
    </ligand>
</feature>
<evidence type="ECO:0000256" key="10">
    <source>
        <dbReference type="ARBA" id="ARBA00023235"/>
    </source>
</evidence>
<evidence type="ECO:0000259" key="14">
    <source>
        <dbReference type="SMART" id="SM01005"/>
    </source>
</evidence>
<dbReference type="Pfam" id="PF08245">
    <property type="entry name" value="Mur_ligase_M"/>
    <property type="match status" value="1"/>
</dbReference>
<keyword evidence="16" id="KW-1185">Reference proteome</keyword>
<comment type="pathway">
    <text evidence="13">Amino-acid biosynthesis; D-alanine biosynthesis; D-alanine from L-alanine: step 1/1.</text>
</comment>
<evidence type="ECO:0000313" key="16">
    <source>
        <dbReference type="Proteomes" id="UP001200145"/>
    </source>
</evidence>
<name>A0ABS9BLL2_9BACT</name>
<sequence length="824" mass="92442">MYSISDIAEILQGRWIQKADNGLIVHLLNDSRKLLFPKTSLFFSIVSGNRNGHQFIPALYQQGVRHFLVSEEVDTTGLEEANIIWVPDTVKALQAVAAHHRRQFSFPVIGITGSNGKTIVKEWLNQLLEPDYRIVRSPRSYNSQIGVPLSVWLMNEQHQLGLFEAGISRKGEMQALADIIQPGIGVFTNLGLAHSEGFASMQEKLEEKWKLFDTCKVIITHYQDDWINEFIESRVQAGQRLVRFGSHPGADLRIKTISRKEESAELELQYKELDFRLALPFSSDAALENSLTCILVLLELGISPDSIQQRISGLHAISMRLELKEGINQCSVINDSYSADISSLVIALDFLSQQQQHSKKTVIVSDIPETGWTSAQLYERVAALLHHHGVQRVIGVGPEITEHAAIFAAYGFSELQWFAATDLLLQHWEELNFREETILVKGARRFQFERISALLEKQVHQTVMEINLNAMLQNLKWYQQRLQKGTRLMAMVKAFSYGSGSFEIANLLQFHGVDYLAVAYTDEGVALRKAGIHLPIMVMNVAPPGFDALVEHNLEPVLYSSSLFQSFANFIRQEGIPQYPVHLELETGMNRLGFALAELPFLTAQLPGSPFKIQSVFSHLAASEDAAFDAFTKEQVQRFEQFSEALKEVVQYPFLRHIENTSGIFRHPQWQFDMVRLGIGLYGFDAAMAGSSPLEEVSTLVTTIAQIKDLEPGESVGYGRRGRITSPTRIATIRIGYADGYPRSLGNGVGKLWWKGQLVPTIGSVCMDMTMIDITGLQGVREGDPVTVFGKGLPVSKVSEWAGTIPYEILTGISQRVKRIYYQE</sequence>
<evidence type="ECO:0000256" key="11">
    <source>
        <dbReference type="ARBA" id="ARBA00023306"/>
    </source>
</evidence>
<evidence type="ECO:0000256" key="9">
    <source>
        <dbReference type="ARBA" id="ARBA00022984"/>
    </source>
</evidence>
<dbReference type="InterPro" id="IPR001608">
    <property type="entry name" value="Ala_racemase_N"/>
</dbReference>
<accession>A0ABS9BLL2</accession>
<dbReference type="Gene3D" id="3.20.20.10">
    <property type="entry name" value="Alanine racemase"/>
    <property type="match status" value="1"/>
</dbReference>
<proteinExistence type="inferred from homology"/>
<feature type="modified residue" description="N6-(pyridoxal phosphate)lysine" evidence="13">
    <location>
        <position position="493"/>
    </location>
</feature>
<dbReference type="InterPro" id="IPR005863">
    <property type="entry name" value="UDP-N-AcMur_synth"/>
</dbReference>
<keyword evidence="12" id="KW-0961">Cell wall biogenesis/degradation</keyword>
<feature type="active site" description="Proton acceptor; specific for L-alanine" evidence="13">
    <location>
        <position position="718"/>
    </location>
</feature>
<dbReference type="GO" id="GO:0016874">
    <property type="term" value="F:ligase activity"/>
    <property type="evidence" value="ECO:0007669"/>
    <property type="project" value="UniProtKB-KW"/>
</dbReference>
<dbReference type="NCBIfam" id="TIGR00492">
    <property type="entry name" value="alr"/>
    <property type="match status" value="1"/>
</dbReference>
<dbReference type="PRINTS" id="PR00992">
    <property type="entry name" value="ALARACEMASE"/>
</dbReference>
<evidence type="ECO:0000256" key="8">
    <source>
        <dbReference type="ARBA" id="ARBA00022960"/>
    </source>
</evidence>